<feature type="region of interest" description="Disordered" evidence="1">
    <location>
        <begin position="462"/>
        <end position="482"/>
    </location>
</feature>
<evidence type="ECO:0000259" key="2">
    <source>
        <dbReference type="Pfam" id="PF02225"/>
    </source>
</evidence>
<dbReference type="SUPFAM" id="SSF52025">
    <property type="entry name" value="PA domain"/>
    <property type="match status" value="1"/>
</dbReference>
<feature type="domain" description="Peptidase M28" evidence="3">
    <location>
        <begin position="232"/>
        <end position="449"/>
    </location>
</feature>
<dbReference type="PANTHER" id="PTHR12147">
    <property type="entry name" value="METALLOPEPTIDASE M28 FAMILY MEMBER"/>
    <property type="match status" value="1"/>
</dbReference>
<dbReference type="Proteomes" id="UP001595851">
    <property type="component" value="Unassembled WGS sequence"/>
</dbReference>
<proteinExistence type="predicted"/>
<dbReference type="RefSeq" id="WP_379535117.1">
    <property type="nucleotide sequence ID" value="NZ_JBHSBI010000042.1"/>
</dbReference>
<evidence type="ECO:0000313" key="5">
    <source>
        <dbReference type="Proteomes" id="UP001595851"/>
    </source>
</evidence>
<feature type="compositionally biased region" description="Polar residues" evidence="1">
    <location>
        <begin position="471"/>
        <end position="482"/>
    </location>
</feature>
<dbReference type="InterPro" id="IPR007484">
    <property type="entry name" value="Peptidase_M28"/>
</dbReference>
<keyword evidence="5" id="KW-1185">Reference proteome</keyword>
<accession>A0ABV8GQH5</accession>
<evidence type="ECO:0000313" key="4">
    <source>
        <dbReference type="EMBL" id="MFC4015249.1"/>
    </source>
</evidence>
<dbReference type="Gene3D" id="3.40.630.10">
    <property type="entry name" value="Zn peptidases"/>
    <property type="match status" value="1"/>
</dbReference>
<feature type="domain" description="PA" evidence="2">
    <location>
        <begin position="121"/>
        <end position="206"/>
    </location>
</feature>
<evidence type="ECO:0000256" key="1">
    <source>
        <dbReference type="SAM" id="MobiDB-lite"/>
    </source>
</evidence>
<evidence type="ECO:0000259" key="3">
    <source>
        <dbReference type="Pfam" id="PF04389"/>
    </source>
</evidence>
<reference evidence="5" key="1">
    <citation type="journal article" date="2019" name="Int. J. Syst. Evol. Microbiol.">
        <title>The Global Catalogue of Microorganisms (GCM) 10K type strain sequencing project: providing services to taxonomists for standard genome sequencing and annotation.</title>
        <authorList>
            <consortium name="The Broad Institute Genomics Platform"/>
            <consortium name="The Broad Institute Genome Sequencing Center for Infectious Disease"/>
            <person name="Wu L."/>
            <person name="Ma J."/>
        </authorList>
    </citation>
    <scope>NUCLEOTIDE SEQUENCE [LARGE SCALE GENOMIC DNA]</scope>
    <source>
        <strain evidence="5">TBRC 1276</strain>
    </source>
</reference>
<dbReference type="Pfam" id="PF02225">
    <property type="entry name" value="PA"/>
    <property type="match status" value="1"/>
</dbReference>
<dbReference type="InterPro" id="IPR045175">
    <property type="entry name" value="M28_fam"/>
</dbReference>
<protein>
    <submittedName>
        <fullName evidence="4">M20/M25/M40 family metallo-hydrolase</fullName>
    </submittedName>
</protein>
<gene>
    <name evidence="4" type="ORF">ACFOY2_49110</name>
</gene>
<dbReference type="Gene3D" id="3.50.30.30">
    <property type="match status" value="1"/>
</dbReference>
<comment type="caution">
    <text evidence="4">The sequence shown here is derived from an EMBL/GenBank/DDBJ whole genome shotgun (WGS) entry which is preliminary data.</text>
</comment>
<dbReference type="InterPro" id="IPR046450">
    <property type="entry name" value="PA_dom_sf"/>
</dbReference>
<name>A0ABV8GQH5_9ACTN</name>
<dbReference type="PANTHER" id="PTHR12147:SF26">
    <property type="entry name" value="PEPTIDASE M28 DOMAIN-CONTAINING PROTEIN"/>
    <property type="match status" value="1"/>
</dbReference>
<sequence length="482" mass="49877">MATLGAAPSANASAPSLADLVKLKDIRAHQLAFQVIANGNGGNRASGEAGFEKSANYVVAKLTLAGYKPQIQRFTFPYYKEATPSVFAQTAPSPASYVHSTDYRTLDYSGAGDVTAAAVAVDPDSAGVGSGCEADDFAGFTTGGIALVQRGGCTFEIKADNAQKAGASAVAFYQRPDVTDVPVEGTALRPFGIPLIGFTNKLGLELVQAAKAGGLKLRVKTDTISEQRTTSNIVAETPYGDPDRVVAIGAHLDSVAAGPGINDNGSGAGTVLTIAQKIGEIRGRVNNRVRFAFWGAEEGGDLGSKHYVANLGAEEKARIALYLNLDMIGSPNGVRGVLDGDDSLGTNSSKPPAGSDVIEKTFTDYYAGRDLALKQDAFTGTSDYQSFMDAGIPAGGVRSGTDTVKTDEEAAVFGGTAGVAYDPCYHQACDTYDNVNTTLLDQLADGAAHATETFATSVPTVRRDNVPAPTTPKTGQGHTPAS</sequence>
<dbReference type="Pfam" id="PF04389">
    <property type="entry name" value="Peptidase_M28"/>
    <property type="match status" value="1"/>
</dbReference>
<organism evidence="4 5">
    <name type="scientific">Nonomuraea purpurea</name>
    <dbReference type="NCBI Taxonomy" id="1849276"/>
    <lineage>
        <taxon>Bacteria</taxon>
        <taxon>Bacillati</taxon>
        <taxon>Actinomycetota</taxon>
        <taxon>Actinomycetes</taxon>
        <taxon>Streptosporangiales</taxon>
        <taxon>Streptosporangiaceae</taxon>
        <taxon>Nonomuraea</taxon>
    </lineage>
</organism>
<dbReference type="InterPro" id="IPR003137">
    <property type="entry name" value="PA_domain"/>
</dbReference>
<dbReference type="EMBL" id="JBHSBI010000042">
    <property type="protein sequence ID" value="MFC4015249.1"/>
    <property type="molecule type" value="Genomic_DNA"/>
</dbReference>
<dbReference type="SUPFAM" id="SSF53187">
    <property type="entry name" value="Zn-dependent exopeptidases"/>
    <property type="match status" value="1"/>
</dbReference>